<feature type="signal peptide" evidence="1">
    <location>
        <begin position="1"/>
        <end position="20"/>
    </location>
</feature>
<name>A0AAN1WLQ9_9GAMM</name>
<evidence type="ECO:0000256" key="1">
    <source>
        <dbReference type="SAM" id="SignalP"/>
    </source>
</evidence>
<reference evidence="2 3" key="1">
    <citation type="journal article" date="2022" name="IScience">
        <title>An ultrasensitive nanofiber-based assay for enzymatic hydrolysis and deep-sea microbial degradation of cellulose.</title>
        <authorList>
            <person name="Tsudome M."/>
            <person name="Tachioka M."/>
            <person name="Miyazaki M."/>
            <person name="Uchimura K."/>
            <person name="Tsuda M."/>
            <person name="Takaki Y."/>
            <person name="Deguchi S."/>
        </authorList>
    </citation>
    <scope>NUCLEOTIDE SEQUENCE [LARGE SCALE GENOMIC DNA]</scope>
    <source>
        <strain evidence="2 3">GE09</strain>
    </source>
</reference>
<evidence type="ECO:0000313" key="2">
    <source>
        <dbReference type="EMBL" id="BCD99914.1"/>
    </source>
</evidence>
<gene>
    <name evidence="2" type="ORF">MARGE09_P4116</name>
</gene>
<dbReference type="EMBL" id="AP023086">
    <property type="protein sequence ID" value="BCD99914.1"/>
    <property type="molecule type" value="Genomic_DNA"/>
</dbReference>
<feature type="chain" id="PRO_5042944692" evidence="1">
    <location>
        <begin position="21"/>
        <end position="396"/>
    </location>
</feature>
<keyword evidence="3" id="KW-1185">Reference proteome</keyword>
<proteinExistence type="predicted"/>
<keyword evidence="1" id="KW-0732">Signal</keyword>
<sequence length="396" mass="41436">MIKKYRNALLAAAVASVAVGCGGGDDNGGENPLENPNLVGNLTEGTGDPNTHRAIAQLLGGAFYQLIGTTSTVFESLATVTDSEGTIGKVLAPIAAGNTTTAKASGVSAETGADCSLGGRAEFKVELDFDGAFADLSSLDVLAEQPIDAGIELSYTECNEPKHVSYTSDGDTATTDAPVLETDDEGNIINNILDGVFAVNLRSTTGSAANEKDYALTSSIEMKDYFIQRYSEGSTATRPNVLNGAIDLSLVTTDGTDYLLSMSSNTANNNKETGGFVRSSILAEGQVELDEDFDFQTYDLKVDVTLRNYKELADGNYQVYTNQNLVRTASDAGTESLMGILPQPSAGELAISMNDGSQGIATVTPTGLHIVTTEADGSTSEVTCSWDDVNNDKCGE</sequence>
<dbReference type="RefSeq" id="WP_236985214.1">
    <property type="nucleotide sequence ID" value="NZ_AP023086.1"/>
</dbReference>
<dbReference type="Proteomes" id="UP001320119">
    <property type="component" value="Chromosome"/>
</dbReference>
<evidence type="ECO:0000313" key="3">
    <source>
        <dbReference type="Proteomes" id="UP001320119"/>
    </source>
</evidence>
<dbReference type="AlphaFoldDB" id="A0AAN1WLQ9"/>
<accession>A0AAN1WLQ9</accession>
<protein>
    <submittedName>
        <fullName evidence="2">Uncharacterized protein</fullName>
    </submittedName>
</protein>
<dbReference type="KEGG" id="marq:MARGE09_P4116"/>
<organism evidence="2 3">
    <name type="scientific">Marinagarivorans cellulosilyticus</name>
    <dbReference type="NCBI Taxonomy" id="2721545"/>
    <lineage>
        <taxon>Bacteria</taxon>
        <taxon>Pseudomonadati</taxon>
        <taxon>Pseudomonadota</taxon>
        <taxon>Gammaproteobacteria</taxon>
        <taxon>Cellvibrionales</taxon>
        <taxon>Cellvibrionaceae</taxon>
        <taxon>Marinagarivorans</taxon>
    </lineage>
</organism>
<dbReference type="PROSITE" id="PS51257">
    <property type="entry name" value="PROKAR_LIPOPROTEIN"/>
    <property type="match status" value="1"/>
</dbReference>